<dbReference type="AlphaFoldDB" id="A0AAW0QNV2"/>
<evidence type="ECO:0000259" key="2">
    <source>
        <dbReference type="PROSITE" id="PS51462"/>
    </source>
</evidence>
<dbReference type="SUPFAM" id="SSF55811">
    <property type="entry name" value="Nudix"/>
    <property type="match status" value="1"/>
</dbReference>
<reference evidence="3 4" key="1">
    <citation type="submission" date="2023-01" db="EMBL/GenBank/DDBJ databases">
        <title>Analysis of 21 Apiospora genomes using comparative genomics revels a genus with tremendous synthesis potential of carbohydrate active enzymes and secondary metabolites.</title>
        <authorList>
            <person name="Sorensen T."/>
        </authorList>
    </citation>
    <scope>NUCLEOTIDE SEQUENCE [LARGE SCALE GENOMIC DNA]</scope>
    <source>
        <strain evidence="3 4">CBS 117206</strain>
    </source>
</reference>
<proteinExistence type="predicted"/>
<sequence length="234" mass="26521">MSVDLIPTETTPKSIAIVRNEDTNNNVVHVESHTYRTVIVHILAHFNPRLAAFHMPVSSLSMLNPGVRAPLEVSAIVFNAQRDKVLLLQRVHAPNAWELPSCGIMDGEKTALHAVVRTVHQCSGQIAQSITRTIGFYEYESYPPLPPCRRYCFVVEVDHPEEEEVALWLELYQSFAWVTEDEVNEERHGGSALRFHSHALRWIIQKAFRAVREERQGETSDEEKDTTGHSQSSA</sequence>
<feature type="region of interest" description="Disordered" evidence="1">
    <location>
        <begin position="213"/>
        <end position="234"/>
    </location>
</feature>
<organism evidence="3 4">
    <name type="scientific">Apiospora kogelbergensis</name>
    <dbReference type="NCBI Taxonomy" id="1337665"/>
    <lineage>
        <taxon>Eukaryota</taxon>
        <taxon>Fungi</taxon>
        <taxon>Dikarya</taxon>
        <taxon>Ascomycota</taxon>
        <taxon>Pezizomycotina</taxon>
        <taxon>Sordariomycetes</taxon>
        <taxon>Xylariomycetidae</taxon>
        <taxon>Amphisphaeriales</taxon>
        <taxon>Apiosporaceae</taxon>
        <taxon>Apiospora</taxon>
    </lineage>
</organism>
<dbReference type="Proteomes" id="UP001392437">
    <property type="component" value="Unassembled WGS sequence"/>
</dbReference>
<accession>A0AAW0QNV2</accession>
<feature type="domain" description="Nudix hydrolase" evidence="2">
    <location>
        <begin position="68"/>
        <end position="205"/>
    </location>
</feature>
<evidence type="ECO:0000313" key="3">
    <source>
        <dbReference type="EMBL" id="KAK8113810.1"/>
    </source>
</evidence>
<dbReference type="InterPro" id="IPR000086">
    <property type="entry name" value="NUDIX_hydrolase_dom"/>
</dbReference>
<dbReference type="InterPro" id="IPR015797">
    <property type="entry name" value="NUDIX_hydrolase-like_dom_sf"/>
</dbReference>
<dbReference type="Gene3D" id="3.90.79.10">
    <property type="entry name" value="Nucleoside Triphosphate Pyrophosphohydrolase"/>
    <property type="match status" value="1"/>
</dbReference>
<gene>
    <name evidence="3" type="ORF">PG999_005879</name>
</gene>
<comment type="caution">
    <text evidence="3">The sequence shown here is derived from an EMBL/GenBank/DDBJ whole genome shotgun (WGS) entry which is preliminary data.</text>
</comment>
<dbReference type="PROSITE" id="PS51462">
    <property type="entry name" value="NUDIX"/>
    <property type="match status" value="1"/>
</dbReference>
<name>A0AAW0QNV2_9PEZI</name>
<dbReference type="Pfam" id="PF00293">
    <property type="entry name" value="NUDIX"/>
    <property type="match status" value="1"/>
</dbReference>
<keyword evidence="4" id="KW-1185">Reference proteome</keyword>
<evidence type="ECO:0000313" key="4">
    <source>
        <dbReference type="Proteomes" id="UP001392437"/>
    </source>
</evidence>
<dbReference type="CDD" id="cd02883">
    <property type="entry name" value="NUDIX_Hydrolase"/>
    <property type="match status" value="1"/>
</dbReference>
<dbReference type="EMBL" id="JAQQWP010000006">
    <property type="protein sequence ID" value="KAK8113810.1"/>
    <property type="molecule type" value="Genomic_DNA"/>
</dbReference>
<evidence type="ECO:0000256" key="1">
    <source>
        <dbReference type="SAM" id="MobiDB-lite"/>
    </source>
</evidence>
<protein>
    <recommendedName>
        <fullName evidence="2">Nudix hydrolase domain-containing protein</fullName>
    </recommendedName>
</protein>